<feature type="compositionally biased region" description="Basic and acidic residues" evidence="1">
    <location>
        <begin position="228"/>
        <end position="241"/>
    </location>
</feature>
<name>A0A8H6JHW1_9PEZI</name>
<evidence type="ECO:0000313" key="3">
    <source>
        <dbReference type="Proteomes" id="UP000639643"/>
    </source>
</evidence>
<organism evidence="2 3">
    <name type="scientific">Colletotrichum musicola</name>
    <dbReference type="NCBI Taxonomy" id="2175873"/>
    <lineage>
        <taxon>Eukaryota</taxon>
        <taxon>Fungi</taxon>
        <taxon>Dikarya</taxon>
        <taxon>Ascomycota</taxon>
        <taxon>Pezizomycotina</taxon>
        <taxon>Sordariomycetes</taxon>
        <taxon>Hypocreomycetidae</taxon>
        <taxon>Glomerellales</taxon>
        <taxon>Glomerellaceae</taxon>
        <taxon>Colletotrichum</taxon>
        <taxon>Colletotrichum orchidearum species complex</taxon>
    </lineage>
</organism>
<dbReference type="OrthoDB" id="4848667at2759"/>
<dbReference type="AlphaFoldDB" id="A0A8H6JHW1"/>
<dbReference type="Proteomes" id="UP000639643">
    <property type="component" value="Unassembled WGS sequence"/>
</dbReference>
<feature type="region of interest" description="Disordered" evidence="1">
    <location>
        <begin position="191"/>
        <end position="241"/>
    </location>
</feature>
<protein>
    <submittedName>
        <fullName evidence="2">Transcription activator for actt3 protein</fullName>
    </submittedName>
</protein>
<dbReference type="EMBL" id="WIGM01000758">
    <property type="protein sequence ID" value="KAF6813402.1"/>
    <property type="molecule type" value="Genomic_DNA"/>
</dbReference>
<accession>A0A8H6JHW1</accession>
<evidence type="ECO:0000313" key="2">
    <source>
        <dbReference type="EMBL" id="KAF6813402.1"/>
    </source>
</evidence>
<gene>
    <name evidence="2" type="ORF">CMUS01_12843</name>
</gene>
<reference evidence="2" key="1">
    <citation type="journal article" date="2020" name="Phytopathology">
        <title>Genome Sequence Resources of Colletotrichum truncatum, C. plurivorum, C. musicola, and C. sojae: Four Species Pathogenic to Soybean (Glycine max).</title>
        <authorList>
            <person name="Rogerio F."/>
            <person name="Boufleur T.R."/>
            <person name="Ciampi-Guillardi M."/>
            <person name="Sukno S.A."/>
            <person name="Thon M.R."/>
            <person name="Massola Junior N.S."/>
            <person name="Baroncelli R."/>
        </authorList>
    </citation>
    <scope>NUCLEOTIDE SEQUENCE</scope>
    <source>
        <strain evidence="2">LFN0074</strain>
    </source>
</reference>
<comment type="caution">
    <text evidence="2">The sequence shown here is derived from an EMBL/GenBank/DDBJ whole genome shotgun (WGS) entry which is preliminary data.</text>
</comment>
<keyword evidence="3" id="KW-1185">Reference proteome</keyword>
<evidence type="ECO:0000256" key="1">
    <source>
        <dbReference type="SAM" id="MobiDB-lite"/>
    </source>
</evidence>
<sequence>MDLELDTFMNTDFDFEIDLDVDVDMMMRFDTSAKHHSPILPPISEVEVPKKPPSSIVGQLEDVWNQVMSGTSELQSIIGAVISGRGHPSSSGNPCSCPNLIGRLQLFASNAKLAKHGGIAQDRAAGRHPHSRLPLDLLLFLDEVVHQTISAVLSCGACSRESRVRLTLYLIVDWLADVLRATLETDLLRPSSSHKGLEAGKTTPPGGPFASTSNPDKDVNPAPKTAMGKREDPEDDGVERSWKHETNRLQLGSFRLEGELWQICIRELLKTRLNRLSRTVERIRGSRDRDEHHNRAGCIRTGVTSSSLDRVLAIMTADVYSKIEFLFGMIELWET</sequence>
<proteinExistence type="predicted"/>